<reference evidence="1" key="1">
    <citation type="journal article" date="2022" name="Int. J. Mol. Sci.">
        <title>Draft Genome of Tanacetum Coccineum: Genomic Comparison of Closely Related Tanacetum-Family Plants.</title>
        <authorList>
            <person name="Yamashiro T."/>
            <person name="Shiraishi A."/>
            <person name="Nakayama K."/>
            <person name="Satake H."/>
        </authorList>
    </citation>
    <scope>NUCLEOTIDE SEQUENCE</scope>
</reference>
<organism evidence="1 2">
    <name type="scientific">Tanacetum coccineum</name>
    <dbReference type="NCBI Taxonomy" id="301880"/>
    <lineage>
        <taxon>Eukaryota</taxon>
        <taxon>Viridiplantae</taxon>
        <taxon>Streptophyta</taxon>
        <taxon>Embryophyta</taxon>
        <taxon>Tracheophyta</taxon>
        <taxon>Spermatophyta</taxon>
        <taxon>Magnoliopsida</taxon>
        <taxon>eudicotyledons</taxon>
        <taxon>Gunneridae</taxon>
        <taxon>Pentapetalae</taxon>
        <taxon>asterids</taxon>
        <taxon>campanulids</taxon>
        <taxon>Asterales</taxon>
        <taxon>Asteraceae</taxon>
        <taxon>Asteroideae</taxon>
        <taxon>Anthemideae</taxon>
        <taxon>Anthemidinae</taxon>
        <taxon>Tanacetum</taxon>
    </lineage>
</organism>
<dbReference type="Proteomes" id="UP001151760">
    <property type="component" value="Unassembled WGS sequence"/>
</dbReference>
<keyword evidence="2" id="KW-1185">Reference proteome</keyword>
<evidence type="ECO:0000313" key="2">
    <source>
        <dbReference type="Proteomes" id="UP001151760"/>
    </source>
</evidence>
<name>A0ABQ5D657_9ASTR</name>
<evidence type="ECO:0000313" key="1">
    <source>
        <dbReference type="EMBL" id="GJT34775.1"/>
    </source>
</evidence>
<comment type="caution">
    <text evidence="1">The sequence shown here is derived from an EMBL/GenBank/DDBJ whole genome shotgun (WGS) entry which is preliminary data.</text>
</comment>
<sequence>MTHLSPKRNMVPKSVLMRSGLVSLTTARPVNTTQPRTTVNSARPMTNIFNKAHSTDKNVNTARPKVVANTARPKAVLNAVKENQVNAVKASACWIWKPKIKVIDYVSKHNSASTILKRFDYIDAQGRSKSVMAWVPKRD</sequence>
<reference evidence="1" key="2">
    <citation type="submission" date="2022-01" db="EMBL/GenBank/DDBJ databases">
        <authorList>
            <person name="Yamashiro T."/>
            <person name="Shiraishi A."/>
            <person name="Satake H."/>
            <person name="Nakayama K."/>
        </authorList>
    </citation>
    <scope>NUCLEOTIDE SEQUENCE</scope>
</reference>
<protein>
    <submittedName>
        <fullName evidence="1">Uncharacterized protein</fullName>
    </submittedName>
</protein>
<dbReference type="EMBL" id="BQNB010014993">
    <property type="protein sequence ID" value="GJT34775.1"/>
    <property type="molecule type" value="Genomic_DNA"/>
</dbReference>
<proteinExistence type="predicted"/>
<gene>
    <name evidence="1" type="ORF">Tco_0925194</name>
</gene>
<accession>A0ABQ5D657</accession>